<dbReference type="PIRSF" id="PIRSF000278">
    <property type="entry name" value="Cyt_c_oxidase_6B"/>
    <property type="match status" value="1"/>
</dbReference>
<comment type="subcellular location">
    <subcellularLocation>
        <location evidence="1">Mitochondrion</location>
    </subcellularLocation>
</comment>
<dbReference type="InterPro" id="IPR048280">
    <property type="entry name" value="COX6B-like"/>
</dbReference>
<dbReference type="SUPFAM" id="SSF47694">
    <property type="entry name" value="Cytochrome c oxidase subunit h"/>
    <property type="match status" value="1"/>
</dbReference>
<dbReference type="FunFam" id="1.10.10.140:FF:000001">
    <property type="entry name" value="Cytochrome c oxidase subunit 6B1"/>
    <property type="match status" value="1"/>
</dbReference>
<comment type="similarity">
    <text evidence="4">Belongs to the cytochrome c oxidase subunit 6B.</text>
</comment>
<evidence type="ECO:0000313" key="6">
    <source>
        <dbReference type="EMBL" id="KJE95299.1"/>
    </source>
</evidence>
<reference evidence="7" key="1">
    <citation type="submission" date="2011-02" db="EMBL/GenBank/DDBJ databases">
        <title>The Genome Sequence of Capsaspora owczarzaki ATCC 30864.</title>
        <authorList>
            <person name="Russ C."/>
            <person name="Cuomo C."/>
            <person name="Burger G."/>
            <person name="Gray M.W."/>
            <person name="Holland P.W.H."/>
            <person name="King N."/>
            <person name="Lang F.B.F."/>
            <person name="Roger A.J."/>
            <person name="Ruiz-Trillo I."/>
            <person name="Young S.K."/>
            <person name="Zeng Q."/>
            <person name="Gargeya S."/>
            <person name="Alvarado L."/>
            <person name="Berlin A."/>
            <person name="Chapman S.B."/>
            <person name="Chen Z."/>
            <person name="Freedman E."/>
            <person name="Gellesch M."/>
            <person name="Goldberg J."/>
            <person name="Griggs A."/>
            <person name="Gujja S."/>
            <person name="Heilman E."/>
            <person name="Heiman D."/>
            <person name="Howarth C."/>
            <person name="Mehta T."/>
            <person name="Neiman D."/>
            <person name="Pearson M."/>
            <person name="Roberts A."/>
            <person name="Saif S."/>
            <person name="Shea T."/>
            <person name="Shenoy N."/>
            <person name="Sisk P."/>
            <person name="Stolte C."/>
            <person name="Sykes S."/>
            <person name="White J."/>
            <person name="Yandava C."/>
            <person name="Haas B."/>
            <person name="Nusbaum C."/>
            <person name="Birren B."/>
        </authorList>
    </citation>
    <scope>NUCLEOTIDE SEQUENCE</scope>
    <source>
        <strain evidence="7">ATCC 30864</strain>
    </source>
</reference>
<comment type="function">
    <text evidence="4">Component of the cytochrome c oxidase, the last enzyme in the mitochondrial electron transport chain which drives oxidative phosphorylation.</text>
</comment>
<dbReference type="PROSITE" id="PS51808">
    <property type="entry name" value="CHCH"/>
    <property type="match status" value="1"/>
</dbReference>
<evidence type="ECO:0000256" key="3">
    <source>
        <dbReference type="ARBA" id="ARBA00023157"/>
    </source>
</evidence>
<evidence type="ECO:0000256" key="2">
    <source>
        <dbReference type="ARBA" id="ARBA00023128"/>
    </source>
</evidence>
<keyword evidence="7" id="KW-1185">Reference proteome</keyword>
<feature type="disulfide bond" evidence="5">
    <location>
        <begin position="26"/>
        <end position="58"/>
    </location>
</feature>
<dbReference type="OrthoDB" id="1107506at2759"/>
<dbReference type="eggNOG" id="KOG3057">
    <property type="taxonomic scope" value="Eukaryota"/>
</dbReference>
<evidence type="ECO:0000256" key="5">
    <source>
        <dbReference type="PIRSR" id="PIRSR000278-1"/>
    </source>
</evidence>
<protein>
    <recommendedName>
        <fullName evidence="4">Cytochrome c oxidase subunit</fullName>
    </recommendedName>
</protein>
<dbReference type="OMA" id="VQRWNQQ"/>
<dbReference type="PANTHER" id="PTHR11387">
    <property type="entry name" value="CYTOCHROME C OXIDASE SUBUNIT 6B"/>
    <property type="match status" value="1"/>
</dbReference>
<evidence type="ECO:0000313" key="7">
    <source>
        <dbReference type="Proteomes" id="UP000008743"/>
    </source>
</evidence>
<dbReference type="EMBL" id="KE346368">
    <property type="protein sequence ID" value="KJE95299.1"/>
    <property type="molecule type" value="Genomic_DNA"/>
</dbReference>
<evidence type="ECO:0000256" key="4">
    <source>
        <dbReference type="PIRNR" id="PIRNR000278"/>
    </source>
</evidence>
<keyword evidence="2 4" id="KW-0496">Mitochondrion</keyword>
<dbReference type="GO" id="GO:0045277">
    <property type="term" value="C:respiratory chain complex IV"/>
    <property type="evidence" value="ECO:0007669"/>
    <property type="project" value="InterPro"/>
</dbReference>
<dbReference type="InterPro" id="IPR036549">
    <property type="entry name" value="CX6/COA6-like_sf"/>
</dbReference>
<dbReference type="CDD" id="cd00926">
    <property type="entry name" value="Cyt_c_Oxidase_VIb"/>
    <property type="match status" value="1"/>
</dbReference>
<name>A0A0D2X421_CAPO3</name>
<dbReference type="InParanoid" id="A0A0D2X421"/>
<keyword evidence="3 5" id="KW-1015">Disulfide bond</keyword>
<dbReference type="InterPro" id="IPR003213">
    <property type="entry name" value="Cyt_c_oxidase_su6B"/>
</dbReference>
<proteinExistence type="inferred from homology"/>
<dbReference type="GO" id="GO:0005739">
    <property type="term" value="C:mitochondrion"/>
    <property type="evidence" value="ECO:0007669"/>
    <property type="project" value="UniProtKB-SubCell"/>
</dbReference>
<evidence type="ECO:0000256" key="1">
    <source>
        <dbReference type="ARBA" id="ARBA00004173"/>
    </source>
</evidence>
<sequence length="79" mass="9165">MSTTEIKIETIGYDARFPNQNQTKNCWQNFVDYQKCIKAKGEDYAPCKAFKKNYTILCPTAWISAWNDQLEAGTYPGRF</sequence>
<dbReference type="PhylomeDB" id="A0A0D2X421"/>
<dbReference type="Proteomes" id="UP000008743">
    <property type="component" value="Unassembled WGS sequence"/>
</dbReference>
<gene>
    <name evidence="6" type="ORF">CAOG_005764</name>
</gene>
<dbReference type="Gene3D" id="1.10.10.140">
    <property type="entry name" value="Cytochrome c oxidase, subunit VIb"/>
    <property type="match status" value="1"/>
</dbReference>
<dbReference type="Pfam" id="PF02297">
    <property type="entry name" value="COX6B"/>
    <property type="match status" value="1"/>
</dbReference>
<dbReference type="AlphaFoldDB" id="A0A0D2X421"/>
<feature type="disulfide bond" evidence="5">
    <location>
        <begin position="36"/>
        <end position="47"/>
    </location>
</feature>
<accession>A0A0D2X421</accession>
<dbReference type="RefSeq" id="XP_004346437.1">
    <property type="nucleotide sequence ID" value="XM_004346387.1"/>
</dbReference>
<organism evidence="6 7">
    <name type="scientific">Capsaspora owczarzaki (strain ATCC 30864)</name>
    <dbReference type="NCBI Taxonomy" id="595528"/>
    <lineage>
        <taxon>Eukaryota</taxon>
        <taxon>Filasterea</taxon>
        <taxon>Capsaspora</taxon>
    </lineage>
</organism>
<dbReference type="STRING" id="595528.A0A0D2X421"/>
<dbReference type="FunCoup" id="A0A0D2X421">
    <property type="interactions" value="188"/>
</dbReference>